<dbReference type="Proteomes" id="UP000288012">
    <property type="component" value="Unassembled WGS sequence"/>
</dbReference>
<sequence length="66" mass="7665">MSLLLGMQDIFIIGELKVIIILIDGQDLSIFLIQELNIFWRAAAYHATEAYSSQGDKWWVNGFHFY</sequence>
<organism evidence="1 2">
    <name type="scientific">Legionella septentrionalis</name>
    <dbReference type="NCBI Taxonomy" id="2498109"/>
    <lineage>
        <taxon>Bacteria</taxon>
        <taxon>Pseudomonadati</taxon>
        <taxon>Pseudomonadota</taxon>
        <taxon>Gammaproteobacteria</taxon>
        <taxon>Legionellales</taxon>
        <taxon>Legionellaceae</taxon>
        <taxon>Legionella</taxon>
    </lineage>
</organism>
<dbReference type="RefSeq" id="WP_126954971.1">
    <property type="nucleotide sequence ID" value="NZ_RZGR01000016.1"/>
</dbReference>
<evidence type="ECO:0000313" key="1">
    <source>
        <dbReference type="EMBL" id="RUQ85429.1"/>
    </source>
</evidence>
<dbReference type="AlphaFoldDB" id="A0A3S1CLA9"/>
<dbReference type="EMBL" id="RZGR01000016">
    <property type="protein sequence ID" value="RUQ85429.1"/>
    <property type="molecule type" value="Genomic_DNA"/>
</dbReference>
<gene>
    <name evidence="1" type="ORF">EKM59_06625</name>
</gene>
<name>A0A3S1CLA9_9GAMM</name>
<evidence type="ECO:0000313" key="2">
    <source>
        <dbReference type="Proteomes" id="UP000288012"/>
    </source>
</evidence>
<accession>A0A3S1CLA9</accession>
<comment type="caution">
    <text evidence="1">The sequence shown here is derived from an EMBL/GenBank/DDBJ whole genome shotgun (WGS) entry which is preliminary data.</text>
</comment>
<keyword evidence="2" id="KW-1185">Reference proteome</keyword>
<proteinExistence type="predicted"/>
<protein>
    <submittedName>
        <fullName evidence="1">Uncharacterized protein</fullName>
    </submittedName>
</protein>
<reference evidence="1 2" key="1">
    <citation type="submission" date="2018-12" db="EMBL/GenBank/DDBJ databases">
        <title>Legionella sp,whole genome shotgun sequence.</title>
        <authorList>
            <person name="Wu H."/>
        </authorList>
    </citation>
    <scope>NUCLEOTIDE SEQUENCE [LARGE SCALE GENOMIC DNA]</scope>
    <source>
        <strain evidence="2">km714</strain>
    </source>
</reference>